<dbReference type="Proteomes" id="UP000681967">
    <property type="component" value="Unassembled WGS sequence"/>
</dbReference>
<organism evidence="6 8">
    <name type="scientific">Rotaria magnacalcarata</name>
    <dbReference type="NCBI Taxonomy" id="392030"/>
    <lineage>
        <taxon>Eukaryota</taxon>
        <taxon>Metazoa</taxon>
        <taxon>Spiralia</taxon>
        <taxon>Gnathifera</taxon>
        <taxon>Rotifera</taxon>
        <taxon>Eurotatoria</taxon>
        <taxon>Bdelloidea</taxon>
        <taxon>Philodinida</taxon>
        <taxon>Philodinidae</taxon>
        <taxon>Rotaria</taxon>
    </lineage>
</organism>
<dbReference type="GO" id="GO:0005524">
    <property type="term" value="F:ATP binding"/>
    <property type="evidence" value="ECO:0007669"/>
    <property type="project" value="UniProtKB-KW"/>
</dbReference>
<protein>
    <recommendedName>
        <fullName evidence="9">Ectonucleoside triphosphate diphosphohydrolase 1</fullName>
    </recommendedName>
</protein>
<keyword evidence="4" id="KW-0547">Nucleotide-binding</keyword>
<dbReference type="PANTHER" id="PTHR11782:SF83">
    <property type="entry name" value="GUANOSINE-DIPHOSPHATASE"/>
    <property type="match status" value="1"/>
</dbReference>
<feature type="transmembrane region" description="Helical" evidence="5">
    <location>
        <begin position="480"/>
        <end position="506"/>
    </location>
</feature>
<dbReference type="GO" id="GO:0005886">
    <property type="term" value="C:plasma membrane"/>
    <property type="evidence" value="ECO:0007669"/>
    <property type="project" value="TreeGrafter"/>
</dbReference>
<keyword evidence="5" id="KW-0472">Membrane</keyword>
<evidence type="ECO:0000256" key="3">
    <source>
        <dbReference type="PIRSR" id="PIRSR600407-1"/>
    </source>
</evidence>
<dbReference type="GO" id="GO:0009134">
    <property type="term" value="P:nucleoside diphosphate catabolic process"/>
    <property type="evidence" value="ECO:0007669"/>
    <property type="project" value="TreeGrafter"/>
</dbReference>
<evidence type="ECO:0000313" key="8">
    <source>
        <dbReference type="Proteomes" id="UP000663855"/>
    </source>
</evidence>
<dbReference type="GO" id="GO:0004382">
    <property type="term" value="F:GDP phosphatase activity"/>
    <property type="evidence" value="ECO:0007669"/>
    <property type="project" value="TreeGrafter"/>
</dbReference>
<keyword evidence="4" id="KW-0067">ATP-binding</keyword>
<reference evidence="6" key="1">
    <citation type="submission" date="2021-02" db="EMBL/GenBank/DDBJ databases">
        <authorList>
            <person name="Nowell W R."/>
        </authorList>
    </citation>
    <scope>NUCLEOTIDE SEQUENCE</scope>
</reference>
<dbReference type="Proteomes" id="UP000663855">
    <property type="component" value="Unassembled WGS sequence"/>
</dbReference>
<dbReference type="InterPro" id="IPR000407">
    <property type="entry name" value="GDA1_CD39_NTPase"/>
</dbReference>
<comment type="similarity">
    <text evidence="1">Belongs to the GDA1/CD39 NTPase family.</text>
</comment>
<dbReference type="EMBL" id="CAJOBH010067167">
    <property type="protein sequence ID" value="CAF4454003.1"/>
    <property type="molecule type" value="Genomic_DNA"/>
</dbReference>
<evidence type="ECO:0008006" key="9">
    <source>
        <dbReference type="Google" id="ProtNLM"/>
    </source>
</evidence>
<keyword evidence="2" id="KW-0378">Hydrolase</keyword>
<dbReference type="AlphaFoldDB" id="A0A814LH75"/>
<gene>
    <name evidence="7" type="ORF">BYL167_LOCUS33887</name>
    <name evidence="6" type="ORF">CJN711_LOCUS5425</name>
</gene>
<evidence type="ECO:0000256" key="1">
    <source>
        <dbReference type="ARBA" id="ARBA00009283"/>
    </source>
</evidence>
<dbReference type="Gene3D" id="3.30.420.40">
    <property type="match status" value="1"/>
</dbReference>
<evidence type="ECO:0000313" key="6">
    <source>
        <dbReference type="EMBL" id="CAF1065232.1"/>
    </source>
</evidence>
<dbReference type="Gene3D" id="3.30.420.150">
    <property type="entry name" value="Exopolyphosphatase. Domain 2"/>
    <property type="match status" value="1"/>
</dbReference>
<dbReference type="GO" id="GO:0045134">
    <property type="term" value="F:UDP phosphatase activity"/>
    <property type="evidence" value="ECO:0007669"/>
    <property type="project" value="TreeGrafter"/>
</dbReference>
<keyword evidence="5" id="KW-0812">Transmembrane</keyword>
<dbReference type="Pfam" id="PF01150">
    <property type="entry name" value="GDA1_CD39"/>
    <property type="match status" value="1"/>
</dbReference>
<proteinExistence type="inferred from homology"/>
<dbReference type="PANTHER" id="PTHR11782">
    <property type="entry name" value="ADENOSINE/GUANOSINE DIPHOSPHATASE"/>
    <property type="match status" value="1"/>
</dbReference>
<evidence type="ECO:0000313" key="7">
    <source>
        <dbReference type="EMBL" id="CAF4454003.1"/>
    </source>
</evidence>
<feature type="transmembrane region" description="Helical" evidence="5">
    <location>
        <begin position="9"/>
        <end position="32"/>
    </location>
</feature>
<sequence length="511" mass="56831">MLRAAHFKLIAIVSIFVTILSVVGLTVLVVLWHKKLSPFQDYALVVDAGSTHSKIFLYTWPADKSDGLGETSRITQVKACNVPGGAITSISDPTLVNAKEYFDSAMSDCISEIPSTRKSRAYIFLGGTAGLRLFNMSNSSYTNSLLASTRAYFSTLGVLIKAPESQVRIISGSEEGLSGWISTNILMGQLFENNKPFDTYGVSDMGGASTQISFISPNATNDRFDMTLFDTQYDLYSHSYLCYGTEQLRLLHLGQLVNKANGSLRIDEPCLQYGYLQNLTYDNIFNTPCAQNQYAPLSSLDTSSKFTFVGLGNSTRCSVLIQERLNESVCTSTTCSFNNVYQPKPISASLKFIAISAWYTTFQNLAPNVSLSPDQNGNFNFSKVNFSQIKAAINAICNQPWSDQLPPKDQYRPFLCFNSMYHWTLLEYGYSMNDTNLRNFQIVKKINSNDIGWTLGFMINQTNTISAEFRPTRLITQSEFAGLLFLCLLVLIASAIISGLAVRFYARRQGY</sequence>
<feature type="active site" description="Proton acceptor" evidence="3">
    <location>
        <position position="175"/>
    </location>
</feature>
<keyword evidence="5" id="KW-1133">Transmembrane helix</keyword>
<accession>A0A814LH75</accession>
<feature type="binding site" evidence="4">
    <location>
        <begin position="207"/>
        <end position="211"/>
    </location>
    <ligand>
        <name>ATP</name>
        <dbReference type="ChEBI" id="CHEBI:30616"/>
    </ligand>
</feature>
<dbReference type="EMBL" id="CAJNOV010001540">
    <property type="protein sequence ID" value="CAF1065232.1"/>
    <property type="molecule type" value="Genomic_DNA"/>
</dbReference>
<comment type="caution">
    <text evidence="6">The sequence shown here is derived from an EMBL/GenBank/DDBJ whole genome shotgun (WGS) entry which is preliminary data.</text>
</comment>
<evidence type="ECO:0000256" key="5">
    <source>
        <dbReference type="SAM" id="Phobius"/>
    </source>
</evidence>
<evidence type="ECO:0000256" key="2">
    <source>
        <dbReference type="ARBA" id="ARBA00022801"/>
    </source>
</evidence>
<dbReference type="GO" id="GO:0017111">
    <property type="term" value="F:ribonucleoside triphosphate phosphatase activity"/>
    <property type="evidence" value="ECO:0007669"/>
    <property type="project" value="TreeGrafter"/>
</dbReference>
<name>A0A814LH75_9BILA</name>
<evidence type="ECO:0000256" key="4">
    <source>
        <dbReference type="PIRSR" id="PIRSR600407-2"/>
    </source>
</evidence>